<keyword evidence="2" id="KW-0472">Membrane</keyword>
<dbReference type="GO" id="GO:0009535">
    <property type="term" value="C:chloroplast thylakoid membrane"/>
    <property type="evidence" value="ECO:0000318"/>
    <property type="project" value="GO_Central"/>
</dbReference>
<protein>
    <recommendedName>
        <fullName evidence="3">Cyanobacterial aminoacyl-tRNA synthetase CAAD domain-containing protein</fullName>
    </recommendedName>
</protein>
<reference evidence="5" key="3">
    <citation type="submission" date="2018-08" db="UniProtKB">
        <authorList>
            <consortium name="EnsemblPlants"/>
        </authorList>
    </citation>
    <scope>IDENTIFICATION</scope>
    <source>
        <strain evidence="5">cv. Bd21</strain>
    </source>
</reference>
<comment type="subcellular location">
    <subcellularLocation>
        <location evidence="1">Membrane</location>
        <topology evidence="1">Multi-pass membrane protein</topology>
    </subcellularLocation>
</comment>
<dbReference type="FunCoup" id="A0A0Q3K2X0">
    <property type="interactions" value="1408"/>
</dbReference>
<name>A0A0Q3K2X0_BRADI</name>
<dbReference type="OrthoDB" id="2014299at2759"/>
<keyword evidence="2" id="KW-0812">Transmembrane</keyword>
<sequence>MATTAYSVALHGGARLPTAGAGAPRSPSALLPRRAFHPLRLQGKYRLEIVHGTLISGLRLLRPSSADAPRTSLLRVKAASEDTSASGDELIEDLKAKWEAVEDKPTFLLYGGGAVVALWLTTVVVGAINSVPLLPKLLELVGLGYTGWFVYRYLLFKESRKELASDIETLKKKIAGTE</sequence>
<keyword evidence="6" id="KW-1185">Reference proteome</keyword>
<evidence type="ECO:0000313" key="5">
    <source>
        <dbReference type="EnsemblPlants" id="KQK18668"/>
    </source>
</evidence>
<feature type="transmembrane region" description="Helical" evidence="2">
    <location>
        <begin position="107"/>
        <end position="131"/>
    </location>
</feature>
<reference evidence="4 5" key="1">
    <citation type="journal article" date="2010" name="Nature">
        <title>Genome sequencing and analysis of the model grass Brachypodium distachyon.</title>
        <authorList>
            <consortium name="International Brachypodium Initiative"/>
        </authorList>
    </citation>
    <scope>NUCLEOTIDE SEQUENCE [LARGE SCALE GENOMIC DNA]</scope>
    <source>
        <strain evidence="4 5">Bd21</strain>
    </source>
</reference>
<accession>A0A0Q3K2X0</accession>
<dbReference type="AlphaFoldDB" id="A0A0Q3K2X0"/>
<proteinExistence type="predicted"/>
<dbReference type="PANTHER" id="PTHR33222">
    <property type="match status" value="1"/>
</dbReference>
<evidence type="ECO:0000313" key="6">
    <source>
        <dbReference type="Proteomes" id="UP000008810"/>
    </source>
</evidence>
<dbReference type="InterPro" id="IPR025564">
    <property type="entry name" value="CAAD_dom"/>
</dbReference>
<dbReference type="Gramene" id="KQK18668">
    <property type="protein sequence ID" value="KQK18668"/>
    <property type="gene ID" value="BRADI_1g43950v3"/>
</dbReference>
<feature type="transmembrane region" description="Helical" evidence="2">
    <location>
        <begin position="137"/>
        <end position="155"/>
    </location>
</feature>
<dbReference type="PANTHER" id="PTHR33222:SF4">
    <property type="entry name" value="PROTEIN CURVATURE THYLAKOID 1A, CHLOROPLASTIC"/>
    <property type="match status" value="1"/>
</dbReference>
<evidence type="ECO:0000256" key="1">
    <source>
        <dbReference type="ARBA" id="ARBA00004141"/>
    </source>
</evidence>
<organism evidence="4">
    <name type="scientific">Brachypodium distachyon</name>
    <name type="common">Purple false brome</name>
    <name type="synonym">Trachynia distachya</name>
    <dbReference type="NCBI Taxonomy" id="15368"/>
    <lineage>
        <taxon>Eukaryota</taxon>
        <taxon>Viridiplantae</taxon>
        <taxon>Streptophyta</taxon>
        <taxon>Embryophyta</taxon>
        <taxon>Tracheophyta</taxon>
        <taxon>Spermatophyta</taxon>
        <taxon>Magnoliopsida</taxon>
        <taxon>Liliopsida</taxon>
        <taxon>Poales</taxon>
        <taxon>Poaceae</taxon>
        <taxon>BOP clade</taxon>
        <taxon>Pooideae</taxon>
        <taxon>Stipodae</taxon>
        <taxon>Brachypodieae</taxon>
        <taxon>Brachypodium</taxon>
    </lineage>
</organism>
<evidence type="ECO:0000256" key="2">
    <source>
        <dbReference type="SAM" id="Phobius"/>
    </source>
</evidence>
<dbReference type="STRING" id="15368.A0A0Q3K2X0"/>
<gene>
    <name evidence="5" type="primary">LOC100837661</name>
    <name evidence="4" type="ORF">BRADI_1g43950v3</name>
</gene>
<dbReference type="ExpressionAtlas" id="A0A0Q3K2X0">
    <property type="expression patterns" value="baseline"/>
</dbReference>
<evidence type="ECO:0000259" key="3">
    <source>
        <dbReference type="Pfam" id="PF14159"/>
    </source>
</evidence>
<evidence type="ECO:0000313" key="4">
    <source>
        <dbReference type="EMBL" id="KQK18668.1"/>
    </source>
</evidence>
<dbReference type="Pfam" id="PF14159">
    <property type="entry name" value="CAAD"/>
    <property type="match status" value="1"/>
</dbReference>
<dbReference type="Proteomes" id="UP000008810">
    <property type="component" value="Chromosome 1"/>
</dbReference>
<feature type="domain" description="Cyanobacterial aminoacyl-tRNA synthetase CAAD" evidence="3">
    <location>
        <begin position="93"/>
        <end position="176"/>
    </location>
</feature>
<dbReference type="EnsemblPlants" id="KQK18668">
    <property type="protein sequence ID" value="KQK18668"/>
    <property type="gene ID" value="BRADI_1g43950v3"/>
</dbReference>
<dbReference type="EMBL" id="CM000880">
    <property type="protein sequence ID" value="KQK18668.1"/>
    <property type="molecule type" value="Genomic_DNA"/>
</dbReference>
<reference evidence="4" key="2">
    <citation type="submission" date="2017-06" db="EMBL/GenBank/DDBJ databases">
        <title>WGS assembly of Brachypodium distachyon.</title>
        <authorList>
            <consortium name="The International Brachypodium Initiative"/>
            <person name="Lucas S."/>
            <person name="Harmon-Smith M."/>
            <person name="Lail K."/>
            <person name="Tice H."/>
            <person name="Grimwood J."/>
            <person name="Bruce D."/>
            <person name="Barry K."/>
            <person name="Shu S."/>
            <person name="Lindquist E."/>
            <person name="Wang M."/>
            <person name="Pitluck S."/>
            <person name="Vogel J.P."/>
            <person name="Garvin D.F."/>
            <person name="Mockler T.C."/>
            <person name="Schmutz J."/>
            <person name="Rokhsar D."/>
            <person name="Bevan M.W."/>
        </authorList>
    </citation>
    <scope>NUCLEOTIDE SEQUENCE</scope>
    <source>
        <strain evidence="4">Bd21</strain>
    </source>
</reference>
<dbReference type="InterPro" id="IPR033344">
    <property type="entry name" value="CURT1"/>
</dbReference>
<keyword evidence="2" id="KW-1133">Transmembrane helix</keyword>